<keyword evidence="5 8" id="KW-0560">Oxidoreductase</keyword>
<dbReference type="PANTHER" id="PTHR23152">
    <property type="entry name" value="2-OXOGLUTARATE DEHYDROGENASE"/>
    <property type="match status" value="1"/>
</dbReference>
<dbReference type="Pfam" id="PF00676">
    <property type="entry name" value="E1_dh"/>
    <property type="match status" value="1"/>
</dbReference>
<dbReference type="Gene3D" id="3.40.50.11610">
    <property type="entry name" value="Multifunctional 2-oxoglutarate metabolism enzyme, C-terminal domain"/>
    <property type="match status" value="1"/>
</dbReference>
<accession>S0G2Q3</accession>
<comment type="function">
    <text evidence="2">E1 component of the 2-oxoglutarate dehydrogenase (OGDH) complex which catalyzes the decarboxylation of 2-oxoglutarate, the first step in the conversion of 2-oxoglutarate to succinyl-CoA and CO(2).</text>
</comment>
<evidence type="ECO:0000256" key="4">
    <source>
        <dbReference type="ARBA" id="ARBA00012280"/>
    </source>
</evidence>
<evidence type="ECO:0000256" key="2">
    <source>
        <dbReference type="ARBA" id="ARBA00003906"/>
    </source>
</evidence>
<comment type="cofactor">
    <cofactor evidence="1">
        <name>thiamine diphosphate</name>
        <dbReference type="ChEBI" id="CHEBI:58937"/>
    </cofactor>
</comment>
<dbReference type="Proteomes" id="UP000014216">
    <property type="component" value="Unassembled WGS sequence"/>
</dbReference>
<dbReference type="EMBL" id="APJX01000010">
    <property type="protein sequence ID" value="EMS78021.1"/>
    <property type="molecule type" value="Genomic_DNA"/>
</dbReference>
<comment type="caution">
    <text evidence="8">The sequence shown here is derived from an EMBL/GenBank/DDBJ whole genome shotgun (WGS) entry which is preliminary data.</text>
</comment>
<dbReference type="InterPro" id="IPR011603">
    <property type="entry name" value="2oxoglutarate_DH_E1"/>
</dbReference>
<dbReference type="Pfam" id="PF02779">
    <property type="entry name" value="Transket_pyr"/>
    <property type="match status" value="1"/>
</dbReference>
<dbReference type="NCBIfam" id="NF006914">
    <property type="entry name" value="PRK09404.1"/>
    <property type="match status" value="1"/>
</dbReference>
<gene>
    <name evidence="8" type="primary">sucA</name>
    <name evidence="8" type="ORF">Dpo_10c00130</name>
</gene>
<evidence type="ECO:0000259" key="7">
    <source>
        <dbReference type="SMART" id="SM00861"/>
    </source>
</evidence>
<dbReference type="NCBIfam" id="NF008907">
    <property type="entry name" value="PRK12270.1"/>
    <property type="match status" value="1"/>
</dbReference>
<evidence type="ECO:0000256" key="1">
    <source>
        <dbReference type="ARBA" id="ARBA00001964"/>
    </source>
</evidence>
<dbReference type="InterPro" id="IPR029061">
    <property type="entry name" value="THDP-binding"/>
</dbReference>
<keyword evidence="6" id="KW-0786">Thiamine pyrophosphate</keyword>
<dbReference type="InterPro" id="IPR001017">
    <property type="entry name" value="DH_E1"/>
</dbReference>
<dbReference type="OrthoDB" id="9759785at2"/>
<dbReference type="InterPro" id="IPR005475">
    <property type="entry name" value="Transketolase-like_Pyr-bd"/>
</dbReference>
<evidence type="ECO:0000313" key="9">
    <source>
        <dbReference type="Proteomes" id="UP000014216"/>
    </source>
</evidence>
<dbReference type="PANTHER" id="PTHR23152:SF4">
    <property type="entry name" value="2-OXOADIPATE DEHYDROGENASE COMPLEX COMPONENT E1"/>
    <property type="match status" value="1"/>
</dbReference>
<dbReference type="InterPro" id="IPR031717">
    <property type="entry name" value="ODO-1/KGD_C"/>
</dbReference>
<comment type="similarity">
    <text evidence="3">Belongs to the alpha-ketoglutarate dehydrogenase family.</text>
</comment>
<dbReference type="EC" id="1.2.4.2" evidence="4"/>
<evidence type="ECO:0000256" key="5">
    <source>
        <dbReference type="ARBA" id="ARBA00023002"/>
    </source>
</evidence>
<dbReference type="GO" id="GO:0006099">
    <property type="term" value="P:tricarboxylic acid cycle"/>
    <property type="evidence" value="ECO:0007669"/>
    <property type="project" value="TreeGrafter"/>
</dbReference>
<dbReference type="InterPro" id="IPR042179">
    <property type="entry name" value="KGD_C_sf"/>
</dbReference>
<protein>
    <recommendedName>
        <fullName evidence="4">oxoglutarate dehydrogenase (succinyl-transferring)</fullName>
        <ecNumber evidence="4">1.2.4.2</ecNumber>
    </recommendedName>
</protein>
<name>S0G2Q3_9BACT</name>
<evidence type="ECO:0000313" key="8">
    <source>
        <dbReference type="EMBL" id="EMS78021.1"/>
    </source>
</evidence>
<dbReference type="GO" id="GO:0005829">
    <property type="term" value="C:cytosol"/>
    <property type="evidence" value="ECO:0007669"/>
    <property type="project" value="TreeGrafter"/>
</dbReference>
<dbReference type="PATRIC" id="fig|1286635.3.peg.3851"/>
<dbReference type="RefSeq" id="WP_006967798.1">
    <property type="nucleotide sequence ID" value="NZ_APJX01000010.1"/>
</dbReference>
<organism evidence="8 9">
    <name type="scientific">Desulfotignum phosphitoxidans DSM 13687</name>
    <dbReference type="NCBI Taxonomy" id="1286635"/>
    <lineage>
        <taxon>Bacteria</taxon>
        <taxon>Pseudomonadati</taxon>
        <taxon>Thermodesulfobacteriota</taxon>
        <taxon>Desulfobacteria</taxon>
        <taxon>Desulfobacterales</taxon>
        <taxon>Desulfobacteraceae</taxon>
        <taxon>Desulfotignum</taxon>
    </lineage>
</organism>
<dbReference type="Pfam" id="PF16078">
    <property type="entry name" value="2-oxogl_dehyd_N"/>
    <property type="match status" value="1"/>
</dbReference>
<dbReference type="AlphaFoldDB" id="S0G2Q3"/>
<dbReference type="Gene3D" id="1.10.287.1150">
    <property type="entry name" value="TPP helical domain"/>
    <property type="match status" value="1"/>
</dbReference>
<dbReference type="Pfam" id="PF16870">
    <property type="entry name" value="OxoGdeHyase_C"/>
    <property type="match status" value="1"/>
</dbReference>
<proteinExistence type="inferred from homology"/>
<dbReference type="NCBIfam" id="TIGR00239">
    <property type="entry name" value="2oxo_dh_E1"/>
    <property type="match status" value="1"/>
</dbReference>
<dbReference type="Gene3D" id="3.40.50.12470">
    <property type="match status" value="1"/>
</dbReference>
<dbReference type="InterPro" id="IPR032106">
    <property type="entry name" value="2-oxogl_dehyd_N"/>
</dbReference>
<dbReference type="Gene3D" id="3.40.50.970">
    <property type="match status" value="1"/>
</dbReference>
<reference evidence="8 9" key="1">
    <citation type="journal article" date="2013" name="Genome Announc.">
        <title>Draft Genome Sequence of Desulfotignum phosphitoxidans DSM 13687 Strain FiPS-3.</title>
        <authorList>
            <person name="Poehlein A."/>
            <person name="Daniel R."/>
            <person name="Simeonova D.D."/>
        </authorList>
    </citation>
    <scope>NUCLEOTIDE SEQUENCE [LARGE SCALE GENOMIC DNA]</scope>
    <source>
        <strain evidence="8 9">DSM 13687</strain>
    </source>
</reference>
<evidence type="ECO:0000256" key="6">
    <source>
        <dbReference type="ARBA" id="ARBA00023052"/>
    </source>
</evidence>
<evidence type="ECO:0000256" key="3">
    <source>
        <dbReference type="ARBA" id="ARBA00006936"/>
    </source>
</evidence>
<dbReference type="GO" id="GO:0030976">
    <property type="term" value="F:thiamine pyrophosphate binding"/>
    <property type="evidence" value="ECO:0007669"/>
    <property type="project" value="InterPro"/>
</dbReference>
<dbReference type="SUPFAM" id="SSF52518">
    <property type="entry name" value="Thiamin diphosphate-binding fold (THDP-binding)"/>
    <property type="match status" value="2"/>
</dbReference>
<keyword evidence="9" id="KW-1185">Reference proteome</keyword>
<dbReference type="PIRSF" id="PIRSF000157">
    <property type="entry name" value="Oxoglu_dh_E1"/>
    <property type="match status" value="1"/>
</dbReference>
<dbReference type="SMART" id="SM00861">
    <property type="entry name" value="Transket_pyr"/>
    <property type="match status" value="1"/>
</dbReference>
<feature type="domain" description="Transketolase-like pyrimidine-binding" evidence="7">
    <location>
        <begin position="566"/>
        <end position="759"/>
    </location>
</feature>
<sequence>MATTDMWNEAYIEAQYKKWKHDQNAVPRDWQFFFKGFDIGNKGAAKQDIADTPDAALAQSRVESLIYRYRDLGHLMACMDPLSSCPTDHPLLNLETFGLSPDQLDTFFYTRRFSDSGRARLKDILSRLKETYCHSIGVEYMHLQDPAERRWLQERMEPVKNRPDLADKEKTMVLEKLTRTGVFERFLNSKYPGQTRFSVEGAEMVVPMLHALFNRVSEDGCGEVIMGMAHRGRLSVQTQVLQRPYEDIFKAFESCYNPADLIGAGDVKYHNGYLADIETAGGKSLRVCLLDNPSHLESVDPVVEGFARARQEKAGSDGLRQILPLLLHGDAAFAGQGIVAETLNMSQLSGFHTGGTIHMIINNQIGYTTTPENARSSRYSTDVAKMLMVPIFHVHGEDPEAALHVVNLAAAYRKQFHKDVVIDVICYRRFGHNEGDEPYFTQPRMYERIRSRAPLDRAYADRLIEEKIISPEKPEALSKATKKEMETAFDNVRGDTCTFPEPKFYPEWDGISTSYSHEKTDTAVEKSKLTAYAQKLYEVPEGFAIYDKLARVLEKRLDAVSKGKDIDWGTAEALAFASLLAQGIPVRLSGQDSGRGTFSQRHSVIRDIKNADLWVPLNHIAEDQAAYRVYDSFLSEAGVLGFEYGYAVANPGGLTLWEAQFGDFVNNAQAVIDLYIAAGEAKWRRQCGLVLLLPHGYEGLGPEHSSARPERFLQLCAHDNLQVCNPTTPAQYFHLLRRQMMRSFRKPLVILTPKSLLRHPMAVSEIKDLTSGGFSEILDDPETVKNPERVVFCSGKIFYELVKNRSESARDKIAIIRMEQFYPFPEQLLEQVISRYKNTPQWYWVQEEPANMGGAEFIRPRLEKMVGDSVHCVTRPAQASPATGFSGVYKQEQAAIIKKALTL</sequence>
<dbReference type="GO" id="GO:0045252">
    <property type="term" value="C:oxoglutarate dehydrogenase complex"/>
    <property type="evidence" value="ECO:0007669"/>
    <property type="project" value="TreeGrafter"/>
</dbReference>
<dbReference type="CDD" id="cd02016">
    <property type="entry name" value="TPP_E1_OGDC_like"/>
    <property type="match status" value="1"/>
</dbReference>
<dbReference type="GO" id="GO:0004591">
    <property type="term" value="F:oxoglutarate dehydrogenase (succinyl-transferring) activity"/>
    <property type="evidence" value="ECO:0007669"/>
    <property type="project" value="UniProtKB-EC"/>
</dbReference>